<dbReference type="AlphaFoldDB" id="A0A1L5J199"/>
<keyword evidence="8" id="KW-0804">Transcription</keyword>
<dbReference type="FunFam" id="1.10.10.10:FF:000016">
    <property type="entry name" value="Forkhead box protein I1"/>
    <property type="match status" value="1"/>
</dbReference>
<dbReference type="SMART" id="SM00339">
    <property type="entry name" value="FH"/>
    <property type="match status" value="1"/>
</dbReference>
<dbReference type="InterPro" id="IPR018122">
    <property type="entry name" value="TF_fork_head_CS_1"/>
</dbReference>
<protein>
    <recommendedName>
        <fullName evidence="10">Forkhead box protein L2</fullName>
    </recommendedName>
</protein>
<keyword evidence="6" id="KW-0805">Transcription regulation</keyword>
<dbReference type="InterPro" id="IPR036390">
    <property type="entry name" value="WH_DNA-bd_sf"/>
</dbReference>
<proteinExistence type="predicted"/>
<evidence type="ECO:0000256" key="2">
    <source>
        <dbReference type="ARBA" id="ARBA00022499"/>
    </source>
</evidence>
<dbReference type="CDD" id="cd20028">
    <property type="entry name" value="FH_FOXL2"/>
    <property type="match status" value="1"/>
</dbReference>
<keyword evidence="4" id="KW-0221">Differentiation</keyword>
<dbReference type="GO" id="GO:0030154">
    <property type="term" value="P:cell differentiation"/>
    <property type="evidence" value="ECO:0007669"/>
    <property type="project" value="UniProtKB-KW"/>
</dbReference>
<feature type="DNA-binding region" description="Fork-head" evidence="11">
    <location>
        <begin position="297"/>
        <end position="391"/>
    </location>
</feature>
<name>A0A1L5J199_KRYMA</name>
<dbReference type="GO" id="GO:0009653">
    <property type="term" value="P:anatomical structure morphogenesis"/>
    <property type="evidence" value="ECO:0007669"/>
    <property type="project" value="TreeGrafter"/>
</dbReference>
<keyword evidence="7 11" id="KW-0238">DNA-binding</keyword>
<dbReference type="Pfam" id="PF00250">
    <property type="entry name" value="Forkhead"/>
    <property type="match status" value="1"/>
</dbReference>
<evidence type="ECO:0000256" key="11">
    <source>
        <dbReference type="PROSITE-ProRule" id="PRU00089"/>
    </source>
</evidence>
<sequence>MRDGWLSAAAAWLQTGCGVMTHTPGLLHLHHAPRARKSTPAESRGDPHGSRWSDSQLSVKQVEVRMSILESEAIILSLNRADCTSRVGSEVLLQVEDFNKATAPPHREESVEVFWAAGLGIFPEELEEVAVERDIWASLLKAEGASEEKKKESDRGRERESERLTERKGLALLTANHNLSCASETRLEKFQLKEEADLVQRNKNKDLLPARLLGRGASRGSARNFCIIREEVWGFSSLRSGFVFWFLVRAMMATYQSPEEDQMALMIHDTNTTKEKERPKEEPVQVKVTEKPDPSQKPPYSYVALIAMAIRESSEKRLTLSGIYQYIISKFPFYEKNKKGWQNSIRHNLSLNECFIKVPREGGGERKGNYWTLDPACEDMFEKGNYRRRRRMKRPFRPPPTHFQPGKALFGGDGYGYLSPPKYLQSSFMNNSWPLGQPPAPMSYTSCQMAGGNVSPVNVKGLTAASSYNPYARVQSMALPGMVNSYNGMSHHHHPAHSHHHAQQLSPATAAPPPVSSSNGAGLQFACSRQPPELSMMHCSYWEHESKHSALHTRIDI</sequence>
<evidence type="ECO:0000256" key="3">
    <source>
        <dbReference type="ARBA" id="ARBA00022553"/>
    </source>
</evidence>
<dbReference type="InterPro" id="IPR047515">
    <property type="entry name" value="FH_FOXL2"/>
</dbReference>
<feature type="region of interest" description="Disordered" evidence="12">
    <location>
        <begin position="486"/>
        <end position="526"/>
    </location>
</feature>
<evidence type="ECO:0000256" key="12">
    <source>
        <dbReference type="SAM" id="MobiDB-lite"/>
    </source>
</evidence>
<evidence type="ECO:0000256" key="5">
    <source>
        <dbReference type="ARBA" id="ARBA00022843"/>
    </source>
</evidence>
<evidence type="ECO:0000256" key="10">
    <source>
        <dbReference type="ARBA" id="ARBA00034872"/>
    </source>
</evidence>
<feature type="region of interest" description="Disordered" evidence="12">
    <location>
        <begin position="33"/>
        <end position="56"/>
    </location>
</feature>
<organism evidence="14">
    <name type="scientific">Kryptolebias marmoratus</name>
    <name type="common">Mangrove killifish</name>
    <name type="synonym">Rivulus marmoratus</name>
    <dbReference type="NCBI Taxonomy" id="37003"/>
    <lineage>
        <taxon>Eukaryota</taxon>
        <taxon>Metazoa</taxon>
        <taxon>Chordata</taxon>
        <taxon>Craniata</taxon>
        <taxon>Vertebrata</taxon>
        <taxon>Euteleostomi</taxon>
        <taxon>Actinopterygii</taxon>
        <taxon>Neopterygii</taxon>
        <taxon>Teleostei</taxon>
        <taxon>Neoteleostei</taxon>
        <taxon>Acanthomorphata</taxon>
        <taxon>Ovalentaria</taxon>
        <taxon>Atherinomorphae</taxon>
        <taxon>Cyprinodontiformes</taxon>
        <taxon>Rivulidae</taxon>
        <taxon>Kryptolebias</taxon>
    </lineage>
</organism>
<dbReference type="PROSITE" id="PS00657">
    <property type="entry name" value="FORK_HEAD_1"/>
    <property type="match status" value="1"/>
</dbReference>
<dbReference type="InterPro" id="IPR036388">
    <property type="entry name" value="WH-like_DNA-bd_sf"/>
</dbReference>
<dbReference type="PRINTS" id="PR00053">
    <property type="entry name" value="FORKHEAD"/>
</dbReference>
<gene>
    <name evidence="14" type="primary">foxL2</name>
</gene>
<dbReference type="SUPFAM" id="SSF46785">
    <property type="entry name" value="Winged helix' DNA-binding domain"/>
    <property type="match status" value="1"/>
</dbReference>
<evidence type="ECO:0000256" key="4">
    <source>
        <dbReference type="ARBA" id="ARBA00022782"/>
    </source>
</evidence>
<feature type="region of interest" description="Disordered" evidence="12">
    <location>
        <begin position="272"/>
        <end position="295"/>
    </location>
</feature>
<feature type="compositionally biased region" description="Basic and acidic residues" evidence="12">
    <location>
        <begin position="272"/>
        <end position="294"/>
    </location>
</feature>
<keyword evidence="2" id="KW-1017">Isopeptide bond</keyword>
<dbReference type="PROSITE" id="PS00658">
    <property type="entry name" value="FORK_HEAD_2"/>
    <property type="match status" value="1"/>
</dbReference>
<dbReference type="Gene3D" id="1.10.10.10">
    <property type="entry name" value="Winged helix-like DNA-binding domain superfamily/Winged helix DNA-binding domain"/>
    <property type="match status" value="1"/>
</dbReference>
<reference evidence="14" key="1">
    <citation type="submission" date="2015-11" db="EMBL/GenBank/DDBJ databases">
        <title>Kryptolebias marmoratus Forkhead box L2, foxL2.</title>
        <authorList>
            <person name="Kim B.-M."/>
            <person name="Lee J.-S."/>
        </authorList>
    </citation>
    <scope>NUCLEOTIDE SEQUENCE</scope>
</reference>
<dbReference type="EMBL" id="KT987220">
    <property type="protein sequence ID" value="APM87521.1"/>
    <property type="molecule type" value="Genomic_DNA"/>
</dbReference>
<evidence type="ECO:0000256" key="9">
    <source>
        <dbReference type="ARBA" id="ARBA00023242"/>
    </source>
</evidence>
<keyword evidence="3" id="KW-0597">Phosphoprotein</keyword>
<evidence type="ECO:0000259" key="13">
    <source>
        <dbReference type="PROSITE" id="PS50039"/>
    </source>
</evidence>
<evidence type="ECO:0000256" key="6">
    <source>
        <dbReference type="ARBA" id="ARBA00023015"/>
    </source>
</evidence>
<dbReference type="GO" id="GO:0000978">
    <property type="term" value="F:RNA polymerase II cis-regulatory region sequence-specific DNA binding"/>
    <property type="evidence" value="ECO:0007669"/>
    <property type="project" value="TreeGrafter"/>
</dbReference>
<evidence type="ECO:0000256" key="8">
    <source>
        <dbReference type="ARBA" id="ARBA00023163"/>
    </source>
</evidence>
<dbReference type="GO" id="GO:0005634">
    <property type="term" value="C:nucleus"/>
    <property type="evidence" value="ECO:0007669"/>
    <property type="project" value="UniProtKB-SubCell"/>
</dbReference>
<keyword evidence="5" id="KW-0832">Ubl conjugation</keyword>
<dbReference type="InterPro" id="IPR030456">
    <property type="entry name" value="TF_fork_head_CS_2"/>
</dbReference>
<dbReference type="GO" id="GO:0009888">
    <property type="term" value="P:tissue development"/>
    <property type="evidence" value="ECO:0007669"/>
    <property type="project" value="UniProtKB-ARBA"/>
</dbReference>
<dbReference type="PROSITE" id="PS50039">
    <property type="entry name" value="FORK_HEAD_3"/>
    <property type="match status" value="1"/>
</dbReference>
<evidence type="ECO:0000256" key="7">
    <source>
        <dbReference type="ARBA" id="ARBA00023125"/>
    </source>
</evidence>
<feature type="domain" description="Fork-head" evidence="13">
    <location>
        <begin position="297"/>
        <end position="391"/>
    </location>
</feature>
<evidence type="ECO:0000256" key="1">
    <source>
        <dbReference type="ARBA" id="ARBA00004123"/>
    </source>
</evidence>
<dbReference type="PANTHER" id="PTHR11829">
    <property type="entry name" value="FORKHEAD BOX PROTEIN"/>
    <property type="match status" value="1"/>
</dbReference>
<keyword evidence="9 11" id="KW-0539">Nucleus</keyword>
<evidence type="ECO:0000313" key="14">
    <source>
        <dbReference type="EMBL" id="APM87521.1"/>
    </source>
</evidence>
<dbReference type="InterPro" id="IPR001766">
    <property type="entry name" value="Fork_head_dom"/>
</dbReference>
<feature type="compositionally biased region" description="Basic residues" evidence="12">
    <location>
        <begin position="490"/>
        <end position="502"/>
    </location>
</feature>
<comment type="subcellular location">
    <subcellularLocation>
        <location evidence="1 11">Nucleus</location>
    </subcellularLocation>
</comment>
<dbReference type="InterPro" id="IPR050211">
    <property type="entry name" value="FOX_domain-containing"/>
</dbReference>
<accession>A0A1L5J199</accession>
<dbReference type="GO" id="GO:0000981">
    <property type="term" value="F:DNA-binding transcription factor activity, RNA polymerase II-specific"/>
    <property type="evidence" value="ECO:0007669"/>
    <property type="project" value="TreeGrafter"/>
</dbReference>
<dbReference type="PANTHER" id="PTHR11829:SF411">
    <property type="entry name" value="FORKHEAD BOX PROTEIN L2"/>
    <property type="match status" value="1"/>
</dbReference>